<dbReference type="EMBL" id="AGZO01000014">
    <property type="protein sequence ID" value="EKN16590.1"/>
    <property type="molecule type" value="Genomic_DNA"/>
</dbReference>
<dbReference type="InterPro" id="IPR010998">
    <property type="entry name" value="Integrase_recombinase_N"/>
</dbReference>
<keyword evidence="1" id="KW-0238">DNA-binding</keyword>
<protein>
    <recommendedName>
        <fullName evidence="2">Phage integrase SAM-like domain-containing protein</fullName>
    </recommendedName>
</protein>
<evidence type="ECO:0000256" key="1">
    <source>
        <dbReference type="ARBA" id="ARBA00023125"/>
    </source>
</evidence>
<evidence type="ECO:0000259" key="2">
    <source>
        <dbReference type="Pfam" id="PF13102"/>
    </source>
</evidence>
<evidence type="ECO:0000313" key="4">
    <source>
        <dbReference type="Proteomes" id="UP000006330"/>
    </source>
</evidence>
<comment type="caution">
    <text evidence="3">The sequence shown here is derived from an EMBL/GenBank/DDBJ whole genome shotgun (WGS) entry which is preliminary data.</text>
</comment>
<proteinExistence type="predicted"/>
<accession>K5ZZ35</accession>
<dbReference type="RefSeq" id="WP_007653190.1">
    <property type="nucleotide sequence ID" value="NZ_JH976472.1"/>
</dbReference>
<dbReference type="AlphaFoldDB" id="K5ZZ35"/>
<dbReference type="InterPro" id="IPR025269">
    <property type="entry name" value="SAM-like_dom"/>
</dbReference>
<evidence type="ECO:0000313" key="3">
    <source>
        <dbReference type="EMBL" id="EKN16590.1"/>
    </source>
</evidence>
<gene>
    <name evidence="3" type="ORF">HMPREF1076_01724</name>
</gene>
<sequence>MRTDKSRATGRRQKVEMLQFMLQKIDRLEDSGKKSTAHNYRSTLNSFRRFLGSKRVYAEKMDGELMVAYEHWLMEDKPEGKGCDAITRKAGICPFDISFFLLYAGNVVCGFGTFKEKGYPRGSLDLCEAQNWKGVTY</sequence>
<dbReference type="HOGENOM" id="CLU_1863260_0_0_10"/>
<dbReference type="Pfam" id="PF13102">
    <property type="entry name" value="Phage_int_SAM_5"/>
    <property type="match status" value="1"/>
</dbReference>
<feature type="domain" description="Phage integrase SAM-like" evidence="2">
    <location>
        <begin position="17"/>
        <end position="87"/>
    </location>
</feature>
<reference evidence="3 4" key="1">
    <citation type="submission" date="2012-02" db="EMBL/GenBank/DDBJ databases">
        <title>The Genome Sequence of Parabacteroides goldsteinii CL02T12C30.</title>
        <authorList>
            <consortium name="The Broad Institute Genome Sequencing Platform"/>
            <person name="Earl A."/>
            <person name="Ward D."/>
            <person name="Feldgarden M."/>
            <person name="Gevers D."/>
            <person name="Zitomersky N.L."/>
            <person name="Coyne M.J."/>
            <person name="Comstock L.E."/>
            <person name="Young S.K."/>
            <person name="Zeng Q."/>
            <person name="Gargeya S."/>
            <person name="Fitzgerald M."/>
            <person name="Haas B."/>
            <person name="Abouelleil A."/>
            <person name="Alvarado L."/>
            <person name="Arachchi H.M."/>
            <person name="Berlin A."/>
            <person name="Chapman S.B."/>
            <person name="Gearin G."/>
            <person name="Goldberg J."/>
            <person name="Griggs A."/>
            <person name="Gujja S."/>
            <person name="Hansen M."/>
            <person name="Heiman D."/>
            <person name="Howarth C."/>
            <person name="Larimer J."/>
            <person name="Lui A."/>
            <person name="MacDonald P.J.P."/>
            <person name="McCowen C."/>
            <person name="Montmayeur A."/>
            <person name="Murphy C."/>
            <person name="Neiman D."/>
            <person name="Pearson M."/>
            <person name="Priest M."/>
            <person name="Roberts A."/>
            <person name="Saif S."/>
            <person name="Shea T."/>
            <person name="Sisk P."/>
            <person name="Stolte C."/>
            <person name="Sykes S."/>
            <person name="Wortman J."/>
            <person name="Nusbaum C."/>
            <person name="Birren B."/>
        </authorList>
    </citation>
    <scope>NUCLEOTIDE SEQUENCE [LARGE SCALE GENOMIC DNA]</scope>
    <source>
        <strain evidence="3 4">CL02T12C30</strain>
    </source>
</reference>
<dbReference type="GO" id="GO:0003677">
    <property type="term" value="F:DNA binding"/>
    <property type="evidence" value="ECO:0007669"/>
    <property type="project" value="UniProtKB-KW"/>
</dbReference>
<dbReference type="Gene3D" id="1.10.150.130">
    <property type="match status" value="1"/>
</dbReference>
<dbReference type="Proteomes" id="UP000006330">
    <property type="component" value="Unassembled WGS sequence"/>
</dbReference>
<organism evidence="3 4">
    <name type="scientific">Parabacteroides goldsteinii CL02T12C30</name>
    <dbReference type="NCBI Taxonomy" id="999418"/>
    <lineage>
        <taxon>Bacteria</taxon>
        <taxon>Pseudomonadati</taxon>
        <taxon>Bacteroidota</taxon>
        <taxon>Bacteroidia</taxon>
        <taxon>Bacteroidales</taxon>
        <taxon>Tannerellaceae</taxon>
        <taxon>Parabacteroides</taxon>
    </lineage>
</organism>
<name>K5ZZ35_9BACT</name>